<evidence type="ECO:0000313" key="2">
    <source>
        <dbReference type="Proteomes" id="UP000198510"/>
    </source>
</evidence>
<evidence type="ECO:0000313" key="1">
    <source>
        <dbReference type="EMBL" id="SDK67984.1"/>
    </source>
</evidence>
<dbReference type="AlphaFoldDB" id="A0A1G9DVW3"/>
<dbReference type="Pfam" id="PF14125">
    <property type="entry name" value="DUF4292"/>
    <property type="match status" value="1"/>
</dbReference>
<dbReference type="EMBL" id="FNFO01000003">
    <property type="protein sequence ID" value="SDK67984.1"/>
    <property type="molecule type" value="Genomic_DNA"/>
</dbReference>
<accession>A0A1G9DVW3</accession>
<evidence type="ECO:0008006" key="3">
    <source>
        <dbReference type="Google" id="ProtNLM"/>
    </source>
</evidence>
<dbReference type="PROSITE" id="PS51257">
    <property type="entry name" value="PROKAR_LIPOPROTEIN"/>
    <property type="match status" value="1"/>
</dbReference>
<dbReference type="Proteomes" id="UP000198510">
    <property type="component" value="Unassembled WGS sequence"/>
</dbReference>
<name>A0A1G9DVW3_9BACT</name>
<dbReference type="OrthoDB" id="849114at2"/>
<organism evidence="1 2">
    <name type="scientific">Catalinimonas alkaloidigena</name>
    <dbReference type="NCBI Taxonomy" id="1075417"/>
    <lineage>
        <taxon>Bacteria</taxon>
        <taxon>Pseudomonadati</taxon>
        <taxon>Bacteroidota</taxon>
        <taxon>Cytophagia</taxon>
        <taxon>Cytophagales</taxon>
        <taxon>Catalimonadaceae</taxon>
        <taxon>Catalinimonas</taxon>
    </lineage>
</organism>
<dbReference type="InterPro" id="IPR025634">
    <property type="entry name" value="DUF4292"/>
</dbReference>
<protein>
    <recommendedName>
        <fullName evidence="3">DUF4292 domain-containing protein</fullName>
    </recommendedName>
</protein>
<keyword evidence="2" id="KW-1185">Reference proteome</keyword>
<sequence>MVNCTSKLLWSCLIGIVLLTGCKKRPTVTDVSALDTTSIGLPLAPALEFTYLTSRAKIAYHGEDQNLNASATIHLRKDSTIWVSISPGLGIEVLRCLITRDSVLAIDRYNRKNYRYDYPALSRKLHFDINYTVLQAALLGNLPYPTLTPAKLKQQENGYVLEQKTSQLMLENFIEGTTGALTRVVAEEMGTRNLLELKYEEYGNVGQSIFPFVNTVLLTSFTNAETKKTEVAVRHQKVDVTETNPGFTFEMPSHYQLEVE</sequence>
<dbReference type="STRING" id="1075417.SAMN05421823_103267"/>
<gene>
    <name evidence="1" type="ORF">SAMN05421823_103267</name>
</gene>
<reference evidence="1 2" key="1">
    <citation type="submission" date="2016-10" db="EMBL/GenBank/DDBJ databases">
        <authorList>
            <person name="de Groot N.N."/>
        </authorList>
    </citation>
    <scope>NUCLEOTIDE SEQUENCE [LARGE SCALE GENOMIC DNA]</scope>
    <source>
        <strain evidence="1 2">DSM 25186</strain>
    </source>
</reference>
<proteinExistence type="predicted"/>